<keyword evidence="3" id="KW-1185">Reference proteome</keyword>
<dbReference type="EMBL" id="KN840544">
    <property type="protein sequence ID" value="KIP05422.1"/>
    <property type="molecule type" value="Genomic_DNA"/>
</dbReference>
<protein>
    <submittedName>
        <fullName evidence="2">Uncharacterized protein</fullName>
    </submittedName>
</protein>
<proteinExistence type="predicted"/>
<sequence length="103" mass="11748">MDVVTRFDYDDRPILSTANVEATANDTEVGGSMVDTEERKTVQKKTLWALSSPIHQAYNYVRRRSLPDLESSVRSHHGKFRPRRETTCTLPSGHPSSLIYKQI</sequence>
<dbReference type="AlphaFoldDB" id="A0A0C3S563"/>
<reference evidence="2 3" key="1">
    <citation type="journal article" date="2014" name="PLoS Genet.">
        <title>Analysis of the Phlebiopsis gigantea genome, transcriptome and secretome provides insight into its pioneer colonization strategies of wood.</title>
        <authorList>
            <person name="Hori C."/>
            <person name="Ishida T."/>
            <person name="Igarashi K."/>
            <person name="Samejima M."/>
            <person name="Suzuki H."/>
            <person name="Master E."/>
            <person name="Ferreira P."/>
            <person name="Ruiz-Duenas F.J."/>
            <person name="Held B."/>
            <person name="Canessa P."/>
            <person name="Larrondo L.F."/>
            <person name="Schmoll M."/>
            <person name="Druzhinina I.S."/>
            <person name="Kubicek C.P."/>
            <person name="Gaskell J.A."/>
            <person name="Kersten P."/>
            <person name="St John F."/>
            <person name="Glasner J."/>
            <person name="Sabat G."/>
            <person name="Splinter BonDurant S."/>
            <person name="Syed K."/>
            <person name="Yadav J."/>
            <person name="Mgbeahuruike A.C."/>
            <person name="Kovalchuk A."/>
            <person name="Asiegbu F.O."/>
            <person name="Lackner G."/>
            <person name="Hoffmeister D."/>
            <person name="Rencoret J."/>
            <person name="Gutierrez A."/>
            <person name="Sun H."/>
            <person name="Lindquist E."/>
            <person name="Barry K."/>
            <person name="Riley R."/>
            <person name="Grigoriev I.V."/>
            <person name="Henrissat B."/>
            <person name="Kues U."/>
            <person name="Berka R.M."/>
            <person name="Martinez A.T."/>
            <person name="Covert S.F."/>
            <person name="Blanchette R.A."/>
            <person name="Cullen D."/>
        </authorList>
    </citation>
    <scope>NUCLEOTIDE SEQUENCE [LARGE SCALE GENOMIC DNA]</scope>
    <source>
        <strain evidence="2 3">11061_1 CR5-6</strain>
    </source>
</reference>
<organism evidence="2 3">
    <name type="scientific">Phlebiopsis gigantea (strain 11061_1 CR5-6)</name>
    <name type="common">White-rot fungus</name>
    <name type="synonym">Peniophora gigantea</name>
    <dbReference type="NCBI Taxonomy" id="745531"/>
    <lineage>
        <taxon>Eukaryota</taxon>
        <taxon>Fungi</taxon>
        <taxon>Dikarya</taxon>
        <taxon>Basidiomycota</taxon>
        <taxon>Agaricomycotina</taxon>
        <taxon>Agaricomycetes</taxon>
        <taxon>Polyporales</taxon>
        <taxon>Phanerochaetaceae</taxon>
        <taxon>Phlebiopsis</taxon>
    </lineage>
</organism>
<evidence type="ECO:0000313" key="2">
    <source>
        <dbReference type="EMBL" id="KIP05422.1"/>
    </source>
</evidence>
<dbReference type="HOGENOM" id="CLU_2264695_0_0_1"/>
<gene>
    <name evidence="2" type="ORF">PHLGIDRAFT_152434</name>
</gene>
<feature type="region of interest" description="Disordered" evidence="1">
    <location>
        <begin position="71"/>
        <end position="92"/>
    </location>
</feature>
<name>A0A0C3S563_PHLG1</name>
<evidence type="ECO:0000256" key="1">
    <source>
        <dbReference type="SAM" id="MobiDB-lite"/>
    </source>
</evidence>
<accession>A0A0C3S563</accession>
<dbReference type="Proteomes" id="UP000053257">
    <property type="component" value="Unassembled WGS sequence"/>
</dbReference>
<evidence type="ECO:0000313" key="3">
    <source>
        <dbReference type="Proteomes" id="UP000053257"/>
    </source>
</evidence>